<dbReference type="EMBL" id="FZOU01000001">
    <property type="protein sequence ID" value="SNS31603.1"/>
    <property type="molecule type" value="Genomic_DNA"/>
</dbReference>
<dbReference type="Pfam" id="PF14534">
    <property type="entry name" value="DUF4440"/>
    <property type="match status" value="1"/>
</dbReference>
<dbReference type="Proteomes" id="UP000198356">
    <property type="component" value="Unassembled WGS sequence"/>
</dbReference>
<gene>
    <name evidence="2" type="ORF">SAMN05421770_101464</name>
</gene>
<proteinExistence type="predicted"/>
<sequence>MRLRKRASHALLFAVLVVPPARLPAQEKPDQLRTMSRQELDAVKVVLAQERAWNAGNIEEYASAYKDSPDTLFVADTISHGYAGIVQDLHRNFPTKEAMGQVSYTGLEPRSVDERVSVVVGRYHLDRSRKAGGNADGVFSLVMEKTEAGWKIVVDHRN</sequence>
<protein>
    <recommendedName>
        <fullName evidence="1">DUF4440 domain-containing protein</fullName>
    </recommendedName>
</protein>
<dbReference type="InterPro" id="IPR027843">
    <property type="entry name" value="DUF4440"/>
</dbReference>
<dbReference type="RefSeq" id="WP_142988171.1">
    <property type="nucleotide sequence ID" value="NZ_FZOU01000001.1"/>
</dbReference>
<feature type="domain" description="DUF4440" evidence="1">
    <location>
        <begin position="45"/>
        <end position="152"/>
    </location>
</feature>
<keyword evidence="3" id="KW-1185">Reference proteome</keyword>
<evidence type="ECO:0000259" key="1">
    <source>
        <dbReference type="Pfam" id="PF14534"/>
    </source>
</evidence>
<name>A0A239DIR8_9BACT</name>
<evidence type="ECO:0000313" key="2">
    <source>
        <dbReference type="EMBL" id="SNS31603.1"/>
    </source>
</evidence>
<dbReference type="Gene3D" id="3.10.450.50">
    <property type="match status" value="1"/>
</dbReference>
<dbReference type="AlphaFoldDB" id="A0A239DIR8"/>
<dbReference type="InterPro" id="IPR032710">
    <property type="entry name" value="NTF2-like_dom_sf"/>
</dbReference>
<organism evidence="2 3">
    <name type="scientific">Granulicella rosea</name>
    <dbReference type="NCBI Taxonomy" id="474952"/>
    <lineage>
        <taxon>Bacteria</taxon>
        <taxon>Pseudomonadati</taxon>
        <taxon>Acidobacteriota</taxon>
        <taxon>Terriglobia</taxon>
        <taxon>Terriglobales</taxon>
        <taxon>Acidobacteriaceae</taxon>
        <taxon>Granulicella</taxon>
    </lineage>
</organism>
<evidence type="ECO:0000313" key="3">
    <source>
        <dbReference type="Proteomes" id="UP000198356"/>
    </source>
</evidence>
<dbReference type="SUPFAM" id="SSF54427">
    <property type="entry name" value="NTF2-like"/>
    <property type="match status" value="1"/>
</dbReference>
<dbReference type="OrthoDB" id="120856at2"/>
<reference evidence="2 3" key="1">
    <citation type="submission" date="2017-06" db="EMBL/GenBank/DDBJ databases">
        <authorList>
            <person name="Kim H.J."/>
            <person name="Triplett B.A."/>
        </authorList>
    </citation>
    <scope>NUCLEOTIDE SEQUENCE [LARGE SCALE GENOMIC DNA]</scope>
    <source>
        <strain evidence="2 3">DSM 18704</strain>
    </source>
</reference>
<accession>A0A239DIR8</accession>